<gene>
    <name evidence="3" type="ORF">K435DRAFT_844997</name>
</gene>
<keyword evidence="4" id="KW-1185">Reference proteome</keyword>
<dbReference type="Proteomes" id="UP000297245">
    <property type="component" value="Unassembled WGS sequence"/>
</dbReference>
<accession>A0A4S8KXJ5</accession>
<reference evidence="3 4" key="1">
    <citation type="journal article" date="2019" name="Nat. Ecol. Evol.">
        <title>Megaphylogeny resolves global patterns of mushroom evolution.</title>
        <authorList>
            <person name="Varga T."/>
            <person name="Krizsan K."/>
            <person name="Foldi C."/>
            <person name="Dima B."/>
            <person name="Sanchez-Garcia M."/>
            <person name="Sanchez-Ramirez S."/>
            <person name="Szollosi G.J."/>
            <person name="Szarkandi J.G."/>
            <person name="Papp V."/>
            <person name="Albert L."/>
            <person name="Andreopoulos W."/>
            <person name="Angelini C."/>
            <person name="Antonin V."/>
            <person name="Barry K.W."/>
            <person name="Bougher N.L."/>
            <person name="Buchanan P."/>
            <person name="Buyck B."/>
            <person name="Bense V."/>
            <person name="Catcheside P."/>
            <person name="Chovatia M."/>
            <person name="Cooper J."/>
            <person name="Damon W."/>
            <person name="Desjardin D."/>
            <person name="Finy P."/>
            <person name="Geml J."/>
            <person name="Haridas S."/>
            <person name="Hughes K."/>
            <person name="Justo A."/>
            <person name="Karasinski D."/>
            <person name="Kautmanova I."/>
            <person name="Kiss B."/>
            <person name="Kocsube S."/>
            <person name="Kotiranta H."/>
            <person name="LaButti K.M."/>
            <person name="Lechner B.E."/>
            <person name="Liimatainen K."/>
            <person name="Lipzen A."/>
            <person name="Lukacs Z."/>
            <person name="Mihaltcheva S."/>
            <person name="Morgado L.N."/>
            <person name="Niskanen T."/>
            <person name="Noordeloos M.E."/>
            <person name="Ohm R.A."/>
            <person name="Ortiz-Santana B."/>
            <person name="Ovrebo C."/>
            <person name="Racz N."/>
            <person name="Riley R."/>
            <person name="Savchenko A."/>
            <person name="Shiryaev A."/>
            <person name="Soop K."/>
            <person name="Spirin V."/>
            <person name="Szebenyi C."/>
            <person name="Tomsovsky M."/>
            <person name="Tulloss R.E."/>
            <person name="Uehling J."/>
            <person name="Grigoriev I.V."/>
            <person name="Vagvolgyi C."/>
            <person name="Papp T."/>
            <person name="Martin F.M."/>
            <person name="Miettinen O."/>
            <person name="Hibbett D.S."/>
            <person name="Nagy L.G."/>
        </authorList>
    </citation>
    <scope>NUCLEOTIDE SEQUENCE [LARGE SCALE GENOMIC DNA]</scope>
    <source>
        <strain evidence="3 4">CBS 962.96</strain>
    </source>
</reference>
<name>A0A4S8KXJ5_DENBC</name>
<dbReference type="AlphaFoldDB" id="A0A4S8KXJ5"/>
<dbReference type="EMBL" id="ML179875">
    <property type="protein sequence ID" value="THU80727.1"/>
    <property type="molecule type" value="Genomic_DNA"/>
</dbReference>
<feature type="compositionally biased region" description="Low complexity" evidence="1">
    <location>
        <begin position="107"/>
        <end position="137"/>
    </location>
</feature>
<protein>
    <recommendedName>
        <fullName evidence="2">C2H2-type domain-containing protein</fullName>
    </recommendedName>
</protein>
<proteinExistence type="predicted"/>
<evidence type="ECO:0000259" key="2">
    <source>
        <dbReference type="PROSITE" id="PS00028"/>
    </source>
</evidence>
<evidence type="ECO:0000313" key="4">
    <source>
        <dbReference type="Proteomes" id="UP000297245"/>
    </source>
</evidence>
<dbReference type="InterPro" id="IPR013087">
    <property type="entry name" value="Znf_C2H2_type"/>
</dbReference>
<dbReference type="OrthoDB" id="3258262at2759"/>
<feature type="region of interest" description="Disordered" evidence="1">
    <location>
        <begin position="107"/>
        <end position="141"/>
    </location>
</feature>
<dbReference type="PROSITE" id="PS00028">
    <property type="entry name" value="ZINC_FINGER_C2H2_1"/>
    <property type="match status" value="1"/>
</dbReference>
<organism evidence="3 4">
    <name type="scientific">Dendrothele bispora (strain CBS 962.96)</name>
    <dbReference type="NCBI Taxonomy" id="1314807"/>
    <lineage>
        <taxon>Eukaryota</taxon>
        <taxon>Fungi</taxon>
        <taxon>Dikarya</taxon>
        <taxon>Basidiomycota</taxon>
        <taxon>Agaricomycotina</taxon>
        <taxon>Agaricomycetes</taxon>
        <taxon>Agaricomycetidae</taxon>
        <taxon>Agaricales</taxon>
        <taxon>Agaricales incertae sedis</taxon>
        <taxon>Dendrothele</taxon>
    </lineage>
</organism>
<evidence type="ECO:0000313" key="3">
    <source>
        <dbReference type="EMBL" id="THU80727.1"/>
    </source>
</evidence>
<evidence type="ECO:0000256" key="1">
    <source>
        <dbReference type="SAM" id="MobiDB-lite"/>
    </source>
</evidence>
<feature type="domain" description="C2H2-type" evidence="2">
    <location>
        <begin position="206"/>
        <end position="228"/>
    </location>
</feature>
<sequence>MAPYVTVNRVVQNLLEHQEAAFQEAQLAWAANPKRNAMYFPTNFNAVNEGSRMVTDDESEDLSSWEFNATSSAVPTKPQRVLKSGLTPSQEIARRYRRGFSLNLKSSSSFSLSSSSFPESLLDTSSSTSPDTSFNTDSELDQSSLDDYVTVEEGYSDNWCLSPRPTTDPKIMFRQSRVRVLPRYREEAELEMGRSYHDSKDTSLPCPRDGCRDTLPSVSALTYHLHLHDVDGDCPNM</sequence>